<evidence type="ECO:0000313" key="3">
    <source>
        <dbReference type="Proteomes" id="UP000318937"/>
    </source>
</evidence>
<dbReference type="SUPFAM" id="SSF55729">
    <property type="entry name" value="Acyl-CoA N-acyltransferases (Nat)"/>
    <property type="match status" value="1"/>
</dbReference>
<dbReference type="InterPro" id="IPR050276">
    <property type="entry name" value="MshD_Acetyltransferase"/>
</dbReference>
<dbReference type="InterPro" id="IPR000182">
    <property type="entry name" value="GNAT_dom"/>
</dbReference>
<reference evidence="2 3" key="1">
    <citation type="submission" date="2019-05" db="EMBL/GenBank/DDBJ databases">
        <title>Psychrobacillus vulpis sp. nov., a new species isolated from feces of a red fox that inhabits in The Tablas de Daimiel Natural Park, Albacete, Spain.</title>
        <authorList>
            <person name="Rodriguez M."/>
            <person name="Reina J.C."/>
            <person name="Bejar V."/>
            <person name="Llamas I."/>
        </authorList>
    </citation>
    <scope>NUCLEOTIDE SEQUENCE [LARGE SCALE GENOMIC DNA]</scope>
    <source>
        <strain evidence="2 3">NHI-2</strain>
    </source>
</reference>
<dbReference type="AlphaFoldDB" id="A0A544T5R6"/>
<dbReference type="Proteomes" id="UP000318937">
    <property type="component" value="Unassembled WGS sequence"/>
</dbReference>
<dbReference type="Gene3D" id="3.40.630.30">
    <property type="match status" value="1"/>
</dbReference>
<dbReference type="PANTHER" id="PTHR43617">
    <property type="entry name" value="L-AMINO ACID N-ACETYLTRANSFERASE"/>
    <property type="match status" value="1"/>
</dbReference>
<dbReference type="CDD" id="cd04301">
    <property type="entry name" value="NAT_SF"/>
    <property type="match status" value="1"/>
</dbReference>
<dbReference type="RefSeq" id="WP_142607820.1">
    <property type="nucleotide sequence ID" value="NZ_VDGG01000026.1"/>
</dbReference>
<evidence type="ECO:0000259" key="1">
    <source>
        <dbReference type="PROSITE" id="PS51186"/>
    </source>
</evidence>
<dbReference type="OrthoDB" id="9792929at2"/>
<dbReference type="EMBL" id="VDGG01000026">
    <property type="protein sequence ID" value="TQR12786.1"/>
    <property type="molecule type" value="Genomic_DNA"/>
</dbReference>
<keyword evidence="3" id="KW-1185">Reference proteome</keyword>
<protein>
    <submittedName>
        <fullName evidence="2">GNAT family N-acetyltransferase</fullName>
    </submittedName>
</protein>
<organism evidence="2 3">
    <name type="scientific">Psychrobacillus soli</name>
    <dbReference type="NCBI Taxonomy" id="1543965"/>
    <lineage>
        <taxon>Bacteria</taxon>
        <taxon>Bacillati</taxon>
        <taxon>Bacillota</taxon>
        <taxon>Bacilli</taxon>
        <taxon>Bacillales</taxon>
        <taxon>Bacillaceae</taxon>
        <taxon>Psychrobacillus</taxon>
    </lineage>
</organism>
<proteinExistence type="predicted"/>
<gene>
    <name evidence="2" type="ORF">FG383_12980</name>
</gene>
<name>A0A544T5R6_9BACI</name>
<keyword evidence="2" id="KW-0808">Transferase</keyword>
<comment type="caution">
    <text evidence="2">The sequence shown here is derived from an EMBL/GenBank/DDBJ whole genome shotgun (WGS) entry which is preliminary data.</text>
</comment>
<dbReference type="InterPro" id="IPR016181">
    <property type="entry name" value="Acyl_CoA_acyltransferase"/>
</dbReference>
<dbReference type="GO" id="GO:0016747">
    <property type="term" value="F:acyltransferase activity, transferring groups other than amino-acyl groups"/>
    <property type="evidence" value="ECO:0007669"/>
    <property type="project" value="InterPro"/>
</dbReference>
<feature type="domain" description="N-acetyltransferase" evidence="1">
    <location>
        <begin position="1"/>
        <end position="145"/>
    </location>
</feature>
<dbReference type="Pfam" id="PF00583">
    <property type="entry name" value="Acetyltransf_1"/>
    <property type="match status" value="1"/>
</dbReference>
<sequence>MNIYQATINDLDSLVELFDLYRQFYKQASDLKGAREFLEERLMKKESIIFIAFDDGKAIGFTQLFPSFSSVSMQKSWVLNDLYVKEAARRKGVAEKLINQAIDFAGETSAKGILLETAADNVNAQKLYEKIGFKRDTSYYYFFTI</sequence>
<dbReference type="PROSITE" id="PS51186">
    <property type="entry name" value="GNAT"/>
    <property type="match status" value="1"/>
</dbReference>
<evidence type="ECO:0000313" key="2">
    <source>
        <dbReference type="EMBL" id="TQR12786.1"/>
    </source>
</evidence>
<accession>A0A544T5R6</accession>